<feature type="non-terminal residue" evidence="2">
    <location>
        <position position="100"/>
    </location>
</feature>
<evidence type="ECO:0000256" key="1">
    <source>
        <dbReference type="SAM" id="MobiDB-lite"/>
    </source>
</evidence>
<dbReference type="EMBL" id="CAKOFQ010007540">
    <property type="protein sequence ID" value="CAH2003418.1"/>
    <property type="molecule type" value="Genomic_DNA"/>
</dbReference>
<protein>
    <submittedName>
        <fullName evidence="2">Uncharacterized protein</fullName>
    </submittedName>
</protein>
<name>A0A9P0LQG9_ACAOB</name>
<proteinExistence type="predicted"/>
<dbReference type="AlphaFoldDB" id="A0A9P0LQG9"/>
<organism evidence="2 3">
    <name type="scientific">Acanthoscelides obtectus</name>
    <name type="common">Bean weevil</name>
    <name type="synonym">Bruchus obtectus</name>
    <dbReference type="NCBI Taxonomy" id="200917"/>
    <lineage>
        <taxon>Eukaryota</taxon>
        <taxon>Metazoa</taxon>
        <taxon>Ecdysozoa</taxon>
        <taxon>Arthropoda</taxon>
        <taxon>Hexapoda</taxon>
        <taxon>Insecta</taxon>
        <taxon>Pterygota</taxon>
        <taxon>Neoptera</taxon>
        <taxon>Endopterygota</taxon>
        <taxon>Coleoptera</taxon>
        <taxon>Polyphaga</taxon>
        <taxon>Cucujiformia</taxon>
        <taxon>Chrysomeloidea</taxon>
        <taxon>Chrysomelidae</taxon>
        <taxon>Bruchinae</taxon>
        <taxon>Bruchini</taxon>
        <taxon>Acanthoscelides</taxon>
    </lineage>
</organism>
<dbReference type="Proteomes" id="UP001152888">
    <property type="component" value="Unassembled WGS sequence"/>
</dbReference>
<accession>A0A9P0LQG9</accession>
<comment type="caution">
    <text evidence="2">The sequence shown here is derived from an EMBL/GenBank/DDBJ whole genome shotgun (WGS) entry which is preliminary data.</text>
</comment>
<sequence length="100" mass="11792">VFKNAIPRRDTIIGAASRTRTQQRTSRLISITHFWNRRDQEDQEKPKDEDRRQSAVSSKSEARTLVLNKSTSIFWISRFEGEKQPKARLVLYLERQLMTS</sequence>
<keyword evidence="3" id="KW-1185">Reference proteome</keyword>
<reference evidence="2" key="1">
    <citation type="submission" date="2022-03" db="EMBL/GenBank/DDBJ databases">
        <authorList>
            <person name="Sayadi A."/>
        </authorList>
    </citation>
    <scope>NUCLEOTIDE SEQUENCE</scope>
</reference>
<evidence type="ECO:0000313" key="2">
    <source>
        <dbReference type="EMBL" id="CAH2003418.1"/>
    </source>
</evidence>
<evidence type="ECO:0000313" key="3">
    <source>
        <dbReference type="Proteomes" id="UP001152888"/>
    </source>
</evidence>
<feature type="compositionally biased region" description="Basic and acidic residues" evidence="1">
    <location>
        <begin position="38"/>
        <end position="53"/>
    </location>
</feature>
<feature type="region of interest" description="Disordered" evidence="1">
    <location>
        <begin position="38"/>
        <end position="61"/>
    </location>
</feature>
<gene>
    <name evidence="2" type="ORF">ACAOBT_LOCUS27396</name>
</gene>